<dbReference type="RefSeq" id="WP_381825894.1">
    <property type="nucleotide sequence ID" value="NZ_JBHTCF010000001.1"/>
</dbReference>
<feature type="signal peptide" evidence="1">
    <location>
        <begin position="1"/>
        <end position="25"/>
    </location>
</feature>
<gene>
    <name evidence="2" type="ORF">ACFQVC_02490</name>
</gene>
<keyword evidence="1" id="KW-0732">Signal</keyword>
<sequence>MRKRLCTLPAIVFSLGFLAASPASAAVIWNGDADGGTGVFGGTECEAPGSLTAEDHPRGKVFKFNKPIGLKRCEARGIRTSGGYEYKFANDSTYWLGWSTSTNTPDAGTVFQWKSYPNSEQNYPVLMKIEGGVLKLFHIKQGQVWQLIWSKPVATDSWKHLALGIHTSDSASGGWIEFSYNGAKQTFANGSTRFTGRTWDTLNKPKWGTYGAEIEGSRAINWVDDLKVGTSYADVAP</sequence>
<dbReference type="Pfam" id="PF14099">
    <property type="entry name" value="Polysacc_lyase"/>
    <property type="match status" value="1"/>
</dbReference>
<dbReference type="Gene3D" id="2.60.120.200">
    <property type="match status" value="1"/>
</dbReference>
<dbReference type="EMBL" id="JBHTCF010000001">
    <property type="protein sequence ID" value="MFC7303087.1"/>
    <property type="molecule type" value="Genomic_DNA"/>
</dbReference>
<reference evidence="3" key="1">
    <citation type="journal article" date="2019" name="Int. J. Syst. Evol. Microbiol.">
        <title>The Global Catalogue of Microorganisms (GCM) 10K type strain sequencing project: providing services to taxonomists for standard genome sequencing and annotation.</title>
        <authorList>
            <consortium name="The Broad Institute Genomics Platform"/>
            <consortium name="The Broad Institute Genome Sequencing Center for Infectious Disease"/>
            <person name="Wu L."/>
            <person name="Ma J."/>
        </authorList>
    </citation>
    <scope>NUCLEOTIDE SEQUENCE [LARGE SCALE GENOMIC DNA]</scope>
    <source>
        <strain evidence="3">SYNS20</strain>
    </source>
</reference>
<comment type="caution">
    <text evidence="2">The sequence shown here is derived from an EMBL/GenBank/DDBJ whole genome shotgun (WGS) entry which is preliminary data.</text>
</comment>
<accession>A0ABW2JBA2</accession>
<dbReference type="GO" id="GO:0016829">
    <property type="term" value="F:lyase activity"/>
    <property type="evidence" value="ECO:0007669"/>
    <property type="project" value="UniProtKB-KW"/>
</dbReference>
<organism evidence="2 3">
    <name type="scientific">Streptomyces monticola</name>
    <dbReference type="NCBI Taxonomy" id="2666263"/>
    <lineage>
        <taxon>Bacteria</taxon>
        <taxon>Bacillati</taxon>
        <taxon>Actinomycetota</taxon>
        <taxon>Actinomycetes</taxon>
        <taxon>Kitasatosporales</taxon>
        <taxon>Streptomycetaceae</taxon>
        <taxon>Streptomyces</taxon>
    </lineage>
</organism>
<evidence type="ECO:0000313" key="3">
    <source>
        <dbReference type="Proteomes" id="UP001596523"/>
    </source>
</evidence>
<dbReference type="Proteomes" id="UP001596523">
    <property type="component" value="Unassembled WGS sequence"/>
</dbReference>
<name>A0ABW2JBA2_9ACTN</name>
<protein>
    <submittedName>
        <fullName evidence="2">Heparin lyase I family protein</fullName>
    </submittedName>
</protein>
<keyword evidence="3" id="KW-1185">Reference proteome</keyword>
<evidence type="ECO:0000256" key="1">
    <source>
        <dbReference type="SAM" id="SignalP"/>
    </source>
</evidence>
<feature type="chain" id="PRO_5045811018" evidence="1">
    <location>
        <begin position="26"/>
        <end position="237"/>
    </location>
</feature>
<dbReference type="InterPro" id="IPR025975">
    <property type="entry name" value="Polysacc_lyase"/>
</dbReference>
<evidence type="ECO:0000313" key="2">
    <source>
        <dbReference type="EMBL" id="MFC7303087.1"/>
    </source>
</evidence>
<keyword evidence="2" id="KW-0456">Lyase</keyword>
<proteinExistence type="predicted"/>